<dbReference type="SUPFAM" id="SSF52540">
    <property type="entry name" value="P-loop containing nucleoside triphosphate hydrolases"/>
    <property type="match status" value="1"/>
</dbReference>
<dbReference type="CDD" id="cd17534">
    <property type="entry name" value="REC_DC-like"/>
    <property type="match status" value="1"/>
</dbReference>
<dbReference type="CDD" id="cd00009">
    <property type="entry name" value="AAA"/>
    <property type="match status" value="1"/>
</dbReference>
<keyword evidence="10" id="KW-1185">Reference proteome</keyword>
<dbReference type="InterPro" id="IPR025662">
    <property type="entry name" value="Sigma_54_int_dom_ATP-bd_1"/>
</dbReference>
<dbReference type="Gene3D" id="3.40.50.2300">
    <property type="match status" value="1"/>
</dbReference>
<keyword evidence="2" id="KW-0067">ATP-binding</keyword>
<dbReference type="Pfam" id="PF00158">
    <property type="entry name" value="Sigma54_activat"/>
    <property type="match status" value="1"/>
</dbReference>
<evidence type="ECO:0000313" key="9">
    <source>
        <dbReference type="EMBL" id="MFC0077239.1"/>
    </source>
</evidence>
<accession>A0ABV6BP57</accession>
<keyword evidence="6" id="KW-0597">Phosphoprotein</keyword>
<evidence type="ECO:0000256" key="6">
    <source>
        <dbReference type="PROSITE-ProRule" id="PRU00169"/>
    </source>
</evidence>
<dbReference type="Gene3D" id="1.10.10.60">
    <property type="entry name" value="Homeodomain-like"/>
    <property type="match status" value="1"/>
</dbReference>
<feature type="domain" description="Response regulatory" evidence="8">
    <location>
        <begin position="19"/>
        <end position="133"/>
    </location>
</feature>
<evidence type="ECO:0000256" key="4">
    <source>
        <dbReference type="ARBA" id="ARBA00023125"/>
    </source>
</evidence>
<dbReference type="SMART" id="SM00448">
    <property type="entry name" value="REC"/>
    <property type="match status" value="1"/>
</dbReference>
<evidence type="ECO:0000313" key="10">
    <source>
        <dbReference type="Proteomes" id="UP001589734"/>
    </source>
</evidence>
<dbReference type="PANTHER" id="PTHR32071">
    <property type="entry name" value="TRANSCRIPTIONAL REGULATORY PROTEIN"/>
    <property type="match status" value="1"/>
</dbReference>
<dbReference type="EMBL" id="JBHLYW010000008">
    <property type="protein sequence ID" value="MFC0077239.1"/>
    <property type="molecule type" value="Genomic_DNA"/>
</dbReference>
<sequence>MKTASAYGENAPESKSKKRILIVEDQFIEAHDLQLILEKANYEVTGIARSVDQALEQLETEKPDLVFLDIMLRGEGNGIDLAYILREKHIAFIFVSANSSKRILDQAKTTEPYGFIVKPFREQDVLTTLEIAFYRQQYSLESQLRQQQLLQNEITEIINAGVKWEEALLLFAKKIQTFIPFDYLEVGFSNTTHYDNLGIMRKNRDDYQIISTDKLSKIADVSKRELDEIYKKSEIDFIPIIYSEENLINNFQTAPIKSIIAHNFGIKSYLVFPIAIASIQRFYFTFYSRNFNMYSDESLKLLSGLEHSLVQFITRLYSGEILKSSETNTMPAITKNAKPEKAVLNCEGIIGNSTHMMTVFNYIRKVAPSDTSVLVLGESGTGKEKIAQNIHALSPRKEQPLVIINCGAIPENLAESLLFGHEKGAFTGALDKRIGKFELADGGTIFLDEIGEMPMELQVKLLRVLQEREIERIGGRSPIKIDVRIIAATNKNLEEEVAAGRFRMDLYYRLHVFPIIVPPLRKRKEDIPLLAEHFMNLYSEKMSRKAPVLSENALQTILDYHWPGNIRELEHVIQRALLLTDGNTIKNIELSMSARIHPEQTGESFSIKTILENERDYILYILKKCNGKISGAGGAAEILDIHPSTLNSKIKKLEIKREIN</sequence>
<evidence type="ECO:0000256" key="5">
    <source>
        <dbReference type="ARBA" id="ARBA00023163"/>
    </source>
</evidence>
<evidence type="ECO:0000259" key="7">
    <source>
        <dbReference type="PROSITE" id="PS50045"/>
    </source>
</evidence>
<dbReference type="PROSITE" id="PS50110">
    <property type="entry name" value="RESPONSE_REGULATORY"/>
    <property type="match status" value="1"/>
</dbReference>
<dbReference type="InterPro" id="IPR001789">
    <property type="entry name" value="Sig_transdc_resp-reg_receiver"/>
</dbReference>
<dbReference type="Gene3D" id="3.40.50.300">
    <property type="entry name" value="P-loop containing nucleotide triphosphate hydrolases"/>
    <property type="match status" value="1"/>
</dbReference>
<dbReference type="Gene3D" id="1.10.8.60">
    <property type="match status" value="1"/>
</dbReference>
<dbReference type="InterPro" id="IPR025943">
    <property type="entry name" value="Sigma_54_int_dom_ATP-bd_2"/>
</dbReference>
<dbReference type="InterPro" id="IPR009057">
    <property type="entry name" value="Homeodomain-like_sf"/>
</dbReference>
<dbReference type="SUPFAM" id="SSF46689">
    <property type="entry name" value="Homeodomain-like"/>
    <property type="match status" value="1"/>
</dbReference>
<comment type="caution">
    <text evidence="9">The sequence shown here is derived from an EMBL/GenBank/DDBJ whole genome shotgun (WGS) entry which is preliminary data.</text>
</comment>
<protein>
    <submittedName>
        <fullName evidence="9">Sigma 54-interacting transcriptional regulator</fullName>
    </submittedName>
</protein>
<dbReference type="InterPro" id="IPR025944">
    <property type="entry name" value="Sigma_54_int_dom_CS"/>
</dbReference>
<dbReference type="Proteomes" id="UP001589734">
    <property type="component" value="Unassembled WGS sequence"/>
</dbReference>
<dbReference type="RefSeq" id="WP_379685360.1">
    <property type="nucleotide sequence ID" value="NZ_JBHLYW010000008.1"/>
</dbReference>
<organism evidence="9 10">
    <name type="scientific">Flavobacterium procerum</name>
    <dbReference type="NCBI Taxonomy" id="1455569"/>
    <lineage>
        <taxon>Bacteria</taxon>
        <taxon>Pseudomonadati</taxon>
        <taxon>Bacteroidota</taxon>
        <taxon>Flavobacteriia</taxon>
        <taxon>Flavobacteriales</taxon>
        <taxon>Flavobacteriaceae</taxon>
        <taxon>Flavobacterium</taxon>
    </lineage>
</organism>
<dbReference type="InterPro" id="IPR002078">
    <property type="entry name" value="Sigma_54_int"/>
</dbReference>
<keyword evidence="1" id="KW-0547">Nucleotide-binding</keyword>
<dbReference type="PROSITE" id="PS50045">
    <property type="entry name" value="SIGMA54_INTERACT_4"/>
    <property type="match status" value="1"/>
</dbReference>
<feature type="domain" description="Sigma-54 factor interaction" evidence="7">
    <location>
        <begin position="349"/>
        <end position="578"/>
    </location>
</feature>
<dbReference type="SUPFAM" id="SSF52172">
    <property type="entry name" value="CheY-like"/>
    <property type="match status" value="1"/>
</dbReference>
<gene>
    <name evidence="9" type="ORF">ACFFLS_09305</name>
</gene>
<evidence type="ECO:0000259" key="8">
    <source>
        <dbReference type="PROSITE" id="PS50110"/>
    </source>
</evidence>
<dbReference type="PANTHER" id="PTHR32071:SF117">
    <property type="entry name" value="PTS-DEPENDENT DIHYDROXYACETONE KINASE OPERON REGULATORY PROTEIN-RELATED"/>
    <property type="match status" value="1"/>
</dbReference>
<reference evidence="9 10" key="1">
    <citation type="submission" date="2024-09" db="EMBL/GenBank/DDBJ databases">
        <authorList>
            <person name="Sun Q."/>
            <person name="Mori K."/>
        </authorList>
    </citation>
    <scope>NUCLEOTIDE SEQUENCE [LARGE SCALE GENOMIC DNA]</scope>
    <source>
        <strain evidence="9 10">CGMCC 1.12926</strain>
    </source>
</reference>
<evidence type="ECO:0000256" key="2">
    <source>
        <dbReference type="ARBA" id="ARBA00022840"/>
    </source>
</evidence>
<dbReference type="SMART" id="SM00382">
    <property type="entry name" value="AAA"/>
    <property type="match status" value="1"/>
</dbReference>
<keyword evidence="5" id="KW-0804">Transcription</keyword>
<dbReference type="InterPro" id="IPR027417">
    <property type="entry name" value="P-loop_NTPase"/>
</dbReference>
<keyword evidence="3" id="KW-0805">Transcription regulation</keyword>
<feature type="modified residue" description="4-aspartylphosphate" evidence="6">
    <location>
        <position position="69"/>
    </location>
</feature>
<dbReference type="PROSITE" id="PS00675">
    <property type="entry name" value="SIGMA54_INTERACT_1"/>
    <property type="match status" value="1"/>
</dbReference>
<proteinExistence type="predicted"/>
<dbReference type="InterPro" id="IPR011006">
    <property type="entry name" value="CheY-like_superfamily"/>
</dbReference>
<evidence type="ECO:0000256" key="3">
    <source>
        <dbReference type="ARBA" id="ARBA00023015"/>
    </source>
</evidence>
<dbReference type="Pfam" id="PF00072">
    <property type="entry name" value="Response_reg"/>
    <property type="match status" value="1"/>
</dbReference>
<dbReference type="Pfam" id="PF25601">
    <property type="entry name" value="AAA_lid_14"/>
    <property type="match status" value="1"/>
</dbReference>
<dbReference type="InterPro" id="IPR058031">
    <property type="entry name" value="AAA_lid_NorR"/>
</dbReference>
<keyword evidence="4" id="KW-0238">DNA-binding</keyword>
<name>A0ABV6BP57_9FLAO</name>
<evidence type="ECO:0000256" key="1">
    <source>
        <dbReference type="ARBA" id="ARBA00022741"/>
    </source>
</evidence>
<dbReference type="PROSITE" id="PS00676">
    <property type="entry name" value="SIGMA54_INTERACT_2"/>
    <property type="match status" value="1"/>
</dbReference>
<dbReference type="InterPro" id="IPR003593">
    <property type="entry name" value="AAA+_ATPase"/>
</dbReference>
<dbReference type="PROSITE" id="PS00688">
    <property type="entry name" value="SIGMA54_INTERACT_3"/>
    <property type="match status" value="1"/>
</dbReference>